<proteinExistence type="predicted"/>
<dbReference type="EMBL" id="MU393611">
    <property type="protein sequence ID" value="KAI4859837.1"/>
    <property type="molecule type" value="Genomic_DNA"/>
</dbReference>
<evidence type="ECO:0000313" key="2">
    <source>
        <dbReference type="Proteomes" id="UP001497700"/>
    </source>
</evidence>
<name>A0ACB9YKA6_9PEZI</name>
<organism evidence="1 2">
    <name type="scientific">Hypoxylon rubiginosum</name>
    <dbReference type="NCBI Taxonomy" id="110542"/>
    <lineage>
        <taxon>Eukaryota</taxon>
        <taxon>Fungi</taxon>
        <taxon>Dikarya</taxon>
        <taxon>Ascomycota</taxon>
        <taxon>Pezizomycotina</taxon>
        <taxon>Sordariomycetes</taxon>
        <taxon>Xylariomycetidae</taxon>
        <taxon>Xylariales</taxon>
        <taxon>Hypoxylaceae</taxon>
        <taxon>Hypoxylon</taxon>
    </lineage>
</organism>
<keyword evidence="2" id="KW-1185">Reference proteome</keyword>
<evidence type="ECO:0000313" key="1">
    <source>
        <dbReference type="EMBL" id="KAI4859837.1"/>
    </source>
</evidence>
<accession>A0ACB9YKA6</accession>
<comment type="caution">
    <text evidence="1">The sequence shown here is derived from an EMBL/GenBank/DDBJ whole genome shotgun (WGS) entry which is preliminary data.</text>
</comment>
<protein>
    <submittedName>
        <fullName evidence="1">Uncharacterized protein</fullName>
    </submittedName>
</protein>
<sequence length="338" mass="37936">MPLAPPMEGIFPTIEDCERTVQAHAAKEGYAIVMHSKAKSKRTGKYIRYLIRCDKSGSFQSKATLGVKKTSTKKTNCPFSCHINVRDDGCYFAVSVPDHNHPPSSDPSEHIQHRKLTEDQRRFIEAGAIEKKTVRAIHEDLLKAFPDCLAKLEDIGNHVQAWKKKAKENATGVQALLISLQEREDIWSFPLERSGSLEGMFWAPKWSQNHWQRHPDILVIETKHMINQSVLPIMEMNSVLAVNSHLGAGYAILPDKNDPTLLWLMQAVDKLRLRLRIPKPQILNITDFKTAEKNVLAEVRVGRGLQIVCGRILDSGVEELAQASGSQVDAMADESYVA</sequence>
<dbReference type="Proteomes" id="UP001497700">
    <property type="component" value="Unassembled WGS sequence"/>
</dbReference>
<reference evidence="1 2" key="1">
    <citation type="journal article" date="2022" name="New Phytol.">
        <title>Ecological generalism drives hyperdiversity of secondary metabolite gene clusters in xylarialean endophytes.</title>
        <authorList>
            <person name="Franco M.E.E."/>
            <person name="Wisecaver J.H."/>
            <person name="Arnold A.E."/>
            <person name="Ju Y.M."/>
            <person name="Slot J.C."/>
            <person name="Ahrendt S."/>
            <person name="Moore L.P."/>
            <person name="Eastman K.E."/>
            <person name="Scott K."/>
            <person name="Konkel Z."/>
            <person name="Mondo S.J."/>
            <person name="Kuo A."/>
            <person name="Hayes R.D."/>
            <person name="Haridas S."/>
            <person name="Andreopoulos B."/>
            <person name="Riley R."/>
            <person name="LaButti K."/>
            <person name="Pangilinan J."/>
            <person name="Lipzen A."/>
            <person name="Amirebrahimi M."/>
            <person name="Yan J."/>
            <person name="Adam C."/>
            <person name="Keymanesh K."/>
            <person name="Ng V."/>
            <person name="Louie K."/>
            <person name="Northen T."/>
            <person name="Drula E."/>
            <person name="Henrissat B."/>
            <person name="Hsieh H.M."/>
            <person name="Youens-Clark K."/>
            <person name="Lutzoni F."/>
            <person name="Miadlikowska J."/>
            <person name="Eastwood D.C."/>
            <person name="Hamelin R.C."/>
            <person name="Grigoriev I.V."/>
            <person name="U'Ren J.M."/>
        </authorList>
    </citation>
    <scope>NUCLEOTIDE SEQUENCE [LARGE SCALE GENOMIC DNA]</scope>
    <source>
        <strain evidence="1 2">CBS 119005</strain>
    </source>
</reference>
<gene>
    <name evidence="1" type="ORF">F4820DRAFT_438665</name>
</gene>